<sequence>MHRGLKLLAAAATLGLAGCSAPHEPQVTFYAHGDSVRLDPAQYCDATGQDCAEPPEDPVGELRVPPGEPVQISVPAEVSDTPWQVVFLYRTAEGEQLDSRSAVFAPGDRHAYTLHLPPDAEQLDHVEVQQFGAVLTPGVEGGVDFGISGSWLLDVRR</sequence>
<dbReference type="EMBL" id="JADEYC010000009">
    <property type="protein sequence ID" value="MBE9374026.1"/>
    <property type="molecule type" value="Genomic_DNA"/>
</dbReference>
<name>A0A929B854_9PSEU</name>
<accession>A0A929B854</accession>
<gene>
    <name evidence="1" type="ORF">IQ251_06150</name>
</gene>
<dbReference type="PROSITE" id="PS51257">
    <property type="entry name" value="PROKAR_LIPOPROTEIN"/>
    <property type="match status" value="1"/>
</dbReference>
<evidence type="ECO:0000313" key="1">
    <source>
        <dbReference type="EMBL" id="MBE9374026.1"/>
    </source>
</evidence>
<comment type="caution">
    <text evidence="1">The sequence shown here is derived from an EMBL/GenBank/DDBJ whole genome shotgun (WGS) entry which is preliminary data.</text>
</comment>
<dbReference type="RefSeq" id="WP_193927474.1">
    <property type="nucleotide sequence ID" value="NZ_JADEYC010000009.1"/>
</dbReference>
<proteinExistence type="predicted"/>
<dbReference type="Pfam" id="PF10969">
    <property type="entry name" value="DUF2771"/>
    <property type="match status" value="1"/>
</dbReference>
<dbReference type="Proteomes" id="UP000598360">
    <property type="component" value="Unassembled WGS sequence"/>
</dbReference>
<reference evidence="1" key="1">
    <citation type="submission" date="2020-10" db="EMBL/GenBank/DDBJ databases">
        <title>Diversity and distribution of actinomycetes associated with coral in the coast of Hainan.</title>
        <authorList>
            <person name="Li F."/>
        </authorList>
    </citation>
    <scope>NUCLEOTIDE SEQUENCE</scope>
    <source>
        <strain evidence="1">HNM0983</strain>
    </source>
</reference>
<keyword evidence="2" id="KW-1185">Reference proteome</keyword>
<dbReference type="AlphaFoldDB" id="A0A929B854"/>
<protein>
    <submittedName>
        <fullName evidence="1">DUF2771 family protein</fullName>
    </submittedName>
</protein>
<organism evidence="1 2">
    <name type="scientific">Saccharopolyspora montiporae</name>
    <dbReference type="NCBI Taxonomy" id="2781240"/>
    <lineage>
        <taxon>Bacteria</taxon>
        <taxon>Bacillati</taxon>
        <taxon>Actinomycetota</taxon>
        <taxon>Actinomycetes</taxon>
        <taxon>Pseudonocardiales</taxon>
        <taxon>Pseudonocardiaceae</taxon>
        <taxon>Saccharopolyspora</taxon>
    </lineage>
</organism>
<dbReference type="InterPro" id="IPR024495">
    <property type="entry name" value="DUF2771"/>
</dbReference>
<evidence type="ECO:0000313" key="2">
    <source>
        <dbReference type="Proteomes" id="UP000598360"/>
    </source>
</evidence>